<dbReference type="eggNOG" id="COG0438">
    <property type="taxonomic scope" value="Bacteria"/>
</dbReference>
<evidence type="ECO:0000313" key="1">
    <source>
        <dbReference type="EMBL" id="ACY12947.1"/>
    </source>
</evidence>
<dbReference type="GO" id="GO:0016757">
    <property type="term" value="F:glycosyltransferase activity"/>
    <property type="evidence" value="ECO:0007669"/>
    <property type="project" value="TreeGrafter"/>
</dbReference>
<dbReference type="CAZy" id="GT4">
    <property type="family name" value="Glycosyltransferase Family 4"/>
</dbReference>
<keyword evidence="2" id="KW-1185">Reference proteome</keyword>
<evidence type="ECO:0000313" key="2">
    <source>
        <dbReference type="Proteomes" id="UP000001880"/>
    </source>
</evidence>
<reference evidence="1 2" key="1">
    <citation type="journal article" date="2010" name="Stand. Genomic Sci.">
        <title>Complete genome sequence of Haliangium ochraceum type strain (SMP-2).</title>
        <authorList>
            <consortium name="US DOE Joint Genome Institute (JGI-PGF)"/>
            <person name="Ivanova N."/>
            <person name="Daum C."/>
            <person name="Lang E."/>
            <person name="Abt B."/>
            <person name="Kopitz M."/>
            <person name="Saunders E."/>
            <person name="Lapidus A."/>
            <person name="Lucas S."/>
            <person name="Glavina Del Rio T."/>
            <person name="Nolan M."/>
            <person name="Tice H."/>
            <person name="Copeland A."/>
            <person name="Cheng J.F."/>
            <person name="Chen F."/>
            <person name="Bruce D."/>
            <person name="Goodwin L."/>
            <person name="Pitluck S."/>
            <person name="Mavromatis K."/>
            <person name="Pati A."/>
            <person name="Mikhailova N."/>
            <person name="Chen A."/>
            <person name="Palaniappan K."/>
            <person name="Land M."/>
            <person name="Hauser L."/>
            <person name="Chang Y.J."/>
            <person name="Jeffries C.D."/>
            <person name="Detter J.C."/>
            <person name="Brettin T."/>
            <person name="Rohde M."/>
            <person name="Goker M."/>
            <person name="Bristow J."/>
            <person name="Markowitz V."/>
            <person name="Eisen J.A."/>
            <person name="Hugenholtz P."/>
            <person name="Kyrpides N.C."/>
            <person name="Klenk H.P."/>
        </authorList>
    </citation>
    <scope>NUCLEOTIDE SEQUENCE [LARGE SCALE GENOMIC DNA]</scope>
    <source>
        <strain evidence="2">DSM 14365 / CIP 107738 / JCM 11303 / AJ 13395 / SMP-2</strain>
    </source>
</reference>
<accession>D0LIR8</accession>
<dbReference type="Gene3D" id="3.40.50.2000">
    <property type="entry name" value="Glycogen Phosphorylase B"/>
    <property type="match status" value="2"/>
</dbReference>
<dbReference type="AlphaFoldDB" id="D0LIR8"/>
<dbReference type="RefSeq" id="WP_012825574.1">
    <property type="nucleotide sequence ID" value="NC_013440.1"/>
</dbReference>
<dbReference type="Proteomes" id="UP000001880">
    <property type="component" value="Chromosome"/>
</dbReference>
<dbReference type="HOGENOM" id="CLU_058587_0_0_7"/>
<dbReference type="SUPFAM" id="SSF53756">
    <property type="entry name" value="UDP-Glycosyltransferase/glycogen phosphorylase"/>
    <property type="match status" value="1"/>
</dbReference>
<gene>
    <name evidence="1" type="ordered locus">Hoch_0306</name>
</gene>
<dbReference type="EMBL" id="CP001804">
    <property type="protein sequence ID" value="ACY12947.1"/>
    <property type="molecule type" value="Genomic_DNA"/>
</dbReference>
<dbReference type="Pfam" id="PF13692">
    <property type="entry name" value="Glyco_trans_1_4"/>
    <property type="match status" value="1"/>
</dbReference>
<organism evidence="1 2">
    <name type="scientific">Haliangium ochraceum (strain DSM 14365 / JCM 11303 / SMP-2)</name>
    <dbReference type="NCBI Taxonomy" id="502025"/>
    <lineage>
        <taxon>Bacteria</taxon>
        <taxon>Pseudomonadati</taxon>
        <taxon>Myxococcota</taxon>
        <taxon>Polyangia</taxon>
        <taxon>Haliangiales</taxon>
        <taxon>Kofleriaceae</taxon>
        <taxon>Haliangium</taxon>
    </lineage>
</organism>
<dbReference type="KEGG" id="hoh:Hoch_0306"/>
<dbReference type="OrthoDB" id="5490278at2"/>
<name>D0LIR8_HALO1</name>
<keyword evidence="1" id="KW-0808">Transferase</keyword>
<dbReference type="STRING" id="502025.Hoch_0306"/>
<dbReference type="PANTHER" id="PTHR12526:SF636">
    <property type="entry name" value="BLL3647 PROTEIN"/>
    <property type="match status" value="1"/>
</dbReference>
<dbReference type="CDD" id="cd03801">
    <property type="entry name" value="GT4_PimA-like"/>
    <property type="match status" value="1"/>
</dbReference>
<dbReference type="PANTHER" id="PTHR12526">
    <property type="entry name" value="GLYCOSYLTRANSFERASE"/>
    <property type="match status" value="1"/>
</dbReference>
<proteinExistence type="predicted"/>
<sequence>MVAIPASESANATGLRLAIATDVRFLRDSEGRIHCRSGGTAYRFWQRYAIAFDEVRVLARVFPRGADDPQQPAPVEGPGVSVHALPGFDGPRGLARVAPRVLASIWRGLRDTDALVVRAPATVGLIASRIAQGRGLPLGVEVVGDPCDTFGPGGVGRGAAPFFGQVFIRDLRWQCRRADALAYVTASALQRRYPARADAFATHYSSVELDTDAIAPAPRTHTAAVQAPHLVTVGQLEQPYKGTDLLIEAVRALRERGLDARLTVVGDGRFRRALEAHARTLGVAEHVHFAGLVPAGAAVRAILDTGDLFVLPSRAEGLPRALIEAMARALPAIGSRVGGIPELLPERDLVPSENPRALADAIAYALADPARLDAMSRDNWERARRDYHTAILETRRRAFYTHLSRAAVRARP</sequence>
<protein>
    <submittedName>
        <fullName evidence="1">Glycosyl transferase group 1</fullName>
    </submittedName>
</protein>